<dbReference type="InterPro" id="IPR018114">
    <property type="entry name" value="TRYPSIN_HIS"/>
</dbReference>
<feature type="chain" id="PRO_5043973706" evidence="3">
    <location>
        <begin position="32"/>
        <end position="255"/>
    </location>
</feature>
<dbReference type="EMBL" id="CP109535">
    <property type="protein sequence ID" value="WTY96534.1"/>
    <property type="molecule type" value="Genomic_DNA"/>
</dbReference>
<accession>A0AAU3GVW6</accession>
<name>A0AAU3GVW6_9ACTN</name>
<dbReference type="InterPro" id="IPR050430">
    <property type="entry name" value="Peptidase_S1"/>
</dbReference>
<dbReference type="InterPro" id="IPR001314">
    <property type="entry name" value="Peptidase_S1A"/>
</dbReference>
<dbReference type="GO" id="GO:0006508">
    <property type="term" value="P:proteolysis"/>
    <property type="evidence" value="ECO:0007669"/>
    <property type="project" value="UniProtKB-KW"/>
</dbReference>
<evidence type="ECO:0000256" key="3">
    <source>
        <dbReference type="SAM" id="SignalP"/>
    </source>
</evidence>
<evidence type="ECO:0000256" key="2">
    <source>
        <dbReference type="ARBA" id="ARBA00023157"/>
    </source>
</evidence>
<keyword evidence="5" id="KW-0645">Protease</keyword>
<feature type="signal peptide" evidence="3">
    <location>
        <begin position="1"/>
        <end position="31"/>
    </location>
</feature>
<keyword evidence="3" id="KW-0732">Signal</keyword>
<gene>
    <name evidence="5" type="ORF">OG626_17295</name>
</gene>
<dbReference type="PRINTS" id="PR00722">
    <property type="entry name" value="CHYMOTRYPSIN"/>
</dbReference>
<evidence type="ECO:0000256" key="1">
    <source>
        <dbReference type="ARBA" id="ARBA00007664"/>
    </source>
</evidence>
<dbReference type="SMART" id="SM00020">
    <property type="entry name" value="Tryp_SPc"/>
    <property type="match status" value="1"/>
</dbReference>
<dbReference type="InterPro" id="IPR009003">
    <property type="entry name" value="Peptidase_S1_PA"/>
</dbReference>
<dbReference type="Gene3D" id="2.40.10.10">
    <property type="entry name" value="Trypsin-like serine proteases"/>
    <property type="match status" value="1"/>
</dbReference>
<sequence length="255" mass="27348">MARTIKRGKAALFAAAGAIALTMTMTPSASAIIGGHDATSPYPFMVSVQKDGHHYCGASLIEPDWIVTAGHCTVGVKTEQLSVRVGSLDRTKGEKAKVTKVIAHPNFSYEPFHDDVAVMRLDHPVDAKPIKVAATSVRTGSDTRILGWGMTCEDGSECPDLPVRLQELDTRIVPDDRCSEDYDAENELCTDSPTKNAQACILDSGGPQIKGRPGRWELIGATSRDGDADPACATGPGIYTDLTAHRTWLERVTAK</sequence>
<dbReference type="PANTHER" id="PTHR24276">
    <property type="entry name" value="POLYSERASE-RELATED"/>
    <property type="match status" value="1"/>
</dbReference>
<dbReference type="InterPro" id="IPR001254">
    <property type="entry name" value="Trypsin_dom"/>
</dbReference>
<keyword evidence="5" id="KW-0378">Hydrolase</keyword>
<comment type="similarity">
    <text evidence="1">Belongs to the peptidase S1 family.</text>
</comment>
<dbReference type="Pfam" id="PF00089">
    <property type="entry name" value="Trypsin"/>
    <property type="match status" value="1"/>
</dbReference>
<dbReference type="FunFam" id="2.40.10.10:FF:000068">
    <property type="entry name" value="transmembrane protease serine 2"/>
    <property type="match status" value="1"/>
</dbReference>
<keyword evidence="2" id="KW-1015">Disulfide bond</keyword>
<dbReference type="SUPFAM" id="SSF50494">
    <property type="entry name" value="Trypsin-like serine proteases"/>
    <property type="match status" value="1"/>
</dbReference>
<dbReference type="PROSITE" id="PS00134">
    <property type="entry name" value="TRYPSIN_HIS"/>
    <property type="match status" value="1"/>
</dbReference>
<dbReference type="PANTHER" id="PTHR24276:SF98">
    <property type="entry name" value="FI18310P1-RELATED"/>
    <property type="match status" value="1"/>
</dbReference>
<dbReference type="InterPro" id="IPR043504">
    <property type="entry name" value="Peptidase_S1_PA_chymotrypsin"/>
</dbReference>
<proteinExistence type="inferred from homology"/>
<dbReference type="AlphaFoldDB" id="A0AAU3GVW6"/>
<dbReference type="CDD" id="cd00190">
    <property type="entry name" value="Tryp_SPc"/>
    <property type="match status" value="1"/>
</dbReference>
<dbReference type="PROSITE" id="PS50240">
    <property type="entry name" value="TRYPSIN_DOM"/>
    <property type="match status" value="1"/>
</dbReference>
<evidence type="ECO:0000313" key="5">
    <source>
        <dbReference type="EMBL" id="WTY96534.1"/>
    </source>
</evidence>
<feature type="domain" description="Peptidase S1" evidence="4">
    <location>
        <begin position="32"/>
        <end position="254"/>
    </location>
</feature>
<organism evidence="5">
    <name type="scientific">Streptomyces sp. NBC_01401</name>
    <dbReference type="NCBI Taxonomy" id="2903854"/>
    <lineage>
        <taxon>Bacteria</taxon>
        <taxon>Bacillati</taxon>
        <taxon>Actinomycetota</taxon>
        <taxon>Actinomycetes</taxon>
        <taxon>Kitasatosporales</taxon>
        <taxon>Streptomycetaceae</taxon>
        <taxon>Streptomyces</taxon>
    </lineage>
</organism>
<reference evidence="5" key="1">
    <citation type="submission" date="2022-10" db="EMBL/GenBank/DDBJ databases">
        <title>The complete genomes of actinobacterial strains from the NBC collection.</title>
        <authorList>
            <person name="Joergensen T.S."/>
            <person name="Alvarez Arevalo M."/>
            <person name="Sterndorff E.B."/>
            <person name="Faurdal D."/>
            <person name="Vuksanovic O."/>
            <person name="Mourched A.-S."/>
            <person name="Charusanti P."/>
            <person name="Shaw S."/>
            <person name="Blin K."/>
            <person name="Weber T."/>
        </authorList>
    </citation>
    <scope>NUCLEOTIDE SEQUENCE</scope>
    <source>
        <strain evidence="5">NBC_01401</strain>
    </source>
</reference>
<dbReference type="GO" id="GO:0004252">
    <property type="term" value="F:serine-type endopeptidase activity"/>
    <property type="evidence" value="ECO:0007669"/>
    <property type="project" value="InterPro"/>
</dbReference>
<protein>
    <submittedName>
        <fullName evidence="5">Serine protease</fullName>
    </submittedName>
</protein>
<evidence type="ECO:0000259" key="4">
    <source>
        <dbReference type="PROSITE" id="PS50240"/>
    </source>
</evidence>